<dbReference type="RefSeq" id="WP_228714594.1">
    <property type="nucleotide sequence ID" value="NZ_SIHJ01000001.1"/>
</dbReference>
<keyword evidence="4" id="KW-1185">Reference proteome</keyword>
<dbReference type="Proteomes" id="UP000316714">
    <property type="component" value="Unassembled WGS sequence"/>
</dbReference>
<evidence type="ECO:0000259" key="2">
    <source>
        <dbReference type="Pfam" id="PF13847"/>
    </source>
</evidence>
<reference evidence="3 4" key="1">
    <citation type="submission" date="2019-02" db="EMBL/GenBank/DDBJ databases">
        <title>Deep-cultivation of Planctomycetes and their phenomic and genomic characterization uncovers novel biology.</title>
        <authorList>
            <person name="Wiegand S."/>
            <person name="Jogler M."/>
            <person name="Boedeker C."/>
            <person name="Pinto D."/>
            <person name="Vollmers J."/>
            <person name="Rivas-Marin E."/>
            <person name="Kohn T."/>
            <person name="Peeters S.H."/>
            <person name="Heuer A."/>
            <person name="Rast P."/>
            <person name="Oberbeckmann S."/>
            <person name="Bunk B."/>
            <person name="Jeske O."/>
            <person name="Meyerdierks A."/>
            <person name="Storesund J.E."/>
            <person name="Kallscheuer N."/>
            <person name="Luecker S."/>
            <person name="Lage O.M."/>
            <person name="Pohl T."/>
            <person name="Merkel B.J."/>
            <person name="Hornburger P."/>
            <person name="Mueller R.-W."/>
            <person name="Bruemmer F."/>
            <person name="Labrenz M."/>
            <person name="Spormann A.M."/>
            <person name="Op Den Camp H."/>
            <person name="Overmann J."/>
            <person name="Amann R."/>
            <person name="Jetten M.S.M."/>
            <person name="Mascher T."/>
            <person name="Medema M.H."/>
            <person name="Devos D.P."/>
            <person name="Kaster A.-K."/>
            <person name="Ovreas L."/>
            <person name="Rohde M."/>
            <person name="Galperin M.Y."/>
            <person name="Jogler C."/>
        </authorList>
    </citation>
    <scope>NUCLEOTIDE SEQUENCE [LARGE SCALE GENOMIC DNA]</scope>
    <source>
        <strain evidence="3 4">KOR34</strain>
    </source>
</reference>
<feature type="signal peptide" evidence="1">
    <location>
        <begin position="1"/>
        <end position="22"/>
    </location>
</feature>
<dbReference type="Gene3D" id="3.40.50.150">
    <property type="entry name" value="Vaccinia Virus protein VP39"/>
    <property type="match status" value="1"/>
</dbReference>
<feature type="chain" id="PRO_5022726053" description="Methyltransferase domain-containing protein" evidence="1">
    <location>
        <begin position="23"/>
        <end position="246"/>
    </location>
</feature>
<name>A0A5C5VI83_9BACT</name>
<dbReference type="AlphaFoldDB" id="A0A5C5VI83"/>
<protein>
    <recommendedName>
        <fullName evidence="2">Methyltransferase domain-containing protein</fullName>
    </recommendedName>
</protein>
<dbReference type="PANTHER" id="PTHR43861">
    <property type="entry name" value="TRANS-ACONITATE 2-METHYLTRANSFERASE-RELATED"/>
    <property type="match status" value="1"/>
</dbReference>
<proteinExistence type="predicted"/>
<feature type="domain" description="Methyltransferase" evidence="2">
    <location>
        <begin position="78"/>
        <end position="187"/>
    </location>
</feature>
<dbReference type="SUPFAM" id="SSF53335">
    <property type="entry name" value="S-adenosyl-L-methionine-dependent methyltransferases"/>
    <property type="match status" value="1"/>
</dbReference>
<evidence type="ECO:0000313" key="4">
    <source>
        <dbReference type="Proteomes" id="UP000316714"/>
    </source>
</evidence>
<gene>
    <name evidence="3" type="ORF">KOR34_25330</name>
</gene>
<dbReference type="EMBL" id="SIHJ01000001">
    <property type="protein sequence ID" value="TWT37579.1"/>
    <property type="molecule type" value="Genomic_DNA"/>
</dbReference>
<dbReference type="Pfam" id="PF13847">
    <property type="entry name" value="Methyltransf_31"/>
    <property type="match status" value="1"/>
</dbReference>
<comment type="caution">
    <text evidence="3">The sequence shown here is derived from an EMBL/GenBank/DDBJ whole genome shotgun (WGS) entry which is preliminary data.</text>
</comment>
<accession>A0A5C5VI83</accession>
<dbReference type="InterPro" id="IPR025714">
    <property type="entry name" value="Methyltranfer_dom"/>
</dbReference>
<keyword evidence="1" id="KW-0732">Signal</keyword>
<sequence precursor="true">MNLRSCLLAPWLLVLMCGAAFGQPATADKPAVESVRPGINDNYLDPDLNPEEWVKRFEVESREVFRARRQIAKICRLEPGQRVADIGAGTGLFTMIFAEQVGPRGRVFAVDIVPKFIERIDLIAKRKGLLQVEARVVGDRDRRMPMSDVDCVFVCDVYHHFEFPTITNHALLRLLKPGGRLIVVDFERIEGQSREFVLGHVRAGKATFREEIEQAGFEFVREHEPAGLEENYCLEFRRPPKQADKP</sequence>
<evidence type="ECO:0000256" key="1">
    <source>
        <dbReference type="SAM" id="SignalP"/>
    </source>
</evidence>
<dbReference type="CDD" id="cd02440">
    <property type="entry name" value="AdoMet_MTases"/>
    <property type="match status" value="1"/>
</dbReference>
<organism evidence="3 4">
    <name type="scientific">Posidoniimonas corsicana</name>
    <dbReference type="NCBI Taxonomy" id="1938618"/>
    <lineage>
        <taxon>Bacteria</taxon>
        <taxon>Pseudomonadati</taxon>
        <taxon>Planctomycetota</taxon>
        <taxon>Planctomycetia</taxon>
        <taxon>Pirellulales</taxon>
        <taxon>Lacipirellulaceae</taxon>
        <taxon>Posidoniimonas</taxon>
    </lineage>
</organism>
<dbReference type="InterPro" id="IPR029063">
    <property type="entry name" value="SAM-dependent_MTases_sf"/>
</dbReference>
<evidence type="ECO:0000313" key="3">
    <source>
        <dbReference type="EMBL" id="TWT37579.1"/>
    </source>
</evidence>